<dbReference type="InterPro" id="IPR013324">
    <property type="entry name" value="RNA_pol_sigma_r3/r4-like"/>
</dbReference>
<comment type="similarity">
    <text evidence="1">Belongs to the sigma-70 factor family. ECF subfamily.</text>
</comment>
<evidence type="ECO:0000256" key="4">
    <source>
        <dbReference type="ARBA" id="ARBA00023163"/>
    </source>
</evidence>
<dbReference type="GO" id="GO:0016987">
    <property type="term" value="F:sigma factor activity"/>
    <property type="evidence" value="ECO:0007669"/>
    <property type="project" value="UniProtKB-KW"/>
</dbReference>
<dbReference type="EMBL" id="SGWZ01000001">
    <property type="protein sequence ID" value="RZS73035.1"/>
    <property type="molecule type" value="Genomic_DNA"/>
</dbReference>
<dbReference type="Pfam" id="PF04542">
    <property type="entry name" value="Sigma70_r2"/>
    <property type="match status" value="1"/>
</dbReference>
<evidence type="ECO:0000256" key="2">
    <source>
        <dbReference type="ARBA" id="ARBA00023015"/>
    </source>
</evidence>
<dbReference type="GO" id="GO:0003677">
    <property type="term" value="F:DNA binding"/>
    <property type="evidence" value="ECO:0007669"/>
    <property type="project" value="InterPro"/>
</dbReference>
<reference evidence="7 8" key="1">
    <citation type="submission" date="2019-02" db="EMBL/GenBank/DDBJ databases">
        <title>Genomic Encyclopedia of Type Strains, Phase IV (KMG-IV): sequencing the most valuable type-strain genomes for metagenomic binning, comparative biology and taxonomic classification.</title>
        <authorList>
            <person name="Goeker M."/>
        </authorList>
    </citation>
    <scope>NUCLEOTIDE SEQUENCE [LARGE SCALE GENOMIC DNA]</scope>
    <source>
        <strain evidence="7 8">DSM 16618</strain>
    </source>
</reference>
<name>A0A4Q7MXY2_9BURK</name>
<comment type="caution">
    <text evidence="7">The sequence shown here is derived from an EMBL/GenBank/DDBJ whole genome shotgun (WGS) entry which is preliminary data.</text>
</comment>
<proteinExistence type="inferred from homology"/>
<evidence type="ECO:0000256" key="3">
    <source>
        <dbReference type="ARBA" id="ARBA00023082"/>
    </source>
</evidence>
<dbReference type="Proteomes" id="UP000292039">
    <property type="component" value="Unassembled WGS sequence"/>
</dbReference>
<evidence type="ECO:0000313" key="8">
    <source>
        <dbReference type="Proteomes" id="UP000292039"/>
    </source>
</evidence>
<dbReference type="AlphaFoldDB" id="A0A4Q7MXY2"/>
<dbReference type="InterPro" id="IPR013325">
    <property type="entry name" value="RNA_pol_sigma_r2"/>
</dbReference>
<dbReference type="SUPFAM" id="SSF88659">
    <property type="entry name" value="Sigma3 and sigma4 domains of RNA polymerase sigma factors"/>
    <property type="match status" value="1"/>
</dbReference>
<feature type="domain" description="RNA polymerase sigma factor 70 region 4 type 2" evidence="6">
    <location>
        <begin position="131"/>
        <end position="179"/>
    </location>
</feature>
<dbReference type="InterPro" id="IPR013249">
    <property type="entry name" value="RNA_pol_sigma70_r4_t2"/>
</dbReference>
<keyword evidence="4" id="KW-0804">Transcription</keyword>
<dbReference type="Pfam" id="PF08281">
    <property type="entry name" value="Sigma70_r4_2"/>
    <property type="match status" value="1"/>
</dbReference>
<dbReference type="Gene3D" id="1.10.1740.10">
    <property type="match status" value="1"/>
</dbReference>
<evidence type="ECO:0000313" key="7">
    <source>
        <dbReference type="EMBL" id="RZS73035.1"/>
    </source>
</evidence>
<dbReference type="NCBIfam" id="TIGR02937">
    <property type="entry name" value="sigma70-ECF"/>
    <property type="match status" value="1"/>
</dbReference>
<sequence>MYLNMQRWLPFANTAMTPIDSLRQQTLSDLYHAHHSWLVSLLRRKLGRDGDAAADLAQDTFLRLMRIDLAPVLEAPRSYLTVVADNLVVSRHRRARLERAYLEALAAQPDQYAPSVEARCILLETLEALCTMVEAFEPRTRRIFLLAQLEGLNYPEIAERMGLHLSTVKRDMSKAYLQCYRIAYGI</sequence>
<dbReference type="PANTHER" id="PTHR43133:SF63">
    <property type="entry name" value="RNA POLYMERASE SIGMA FACTOR FECI-RELATED"/>
    <property type="match status" value="1"/>
</dbReference>
<dbReference type="Gene3D" id="1.10.10.10">
    <property type="entry name" value="Winged helix-like DNA-binding domain superfamily/Winged helix DNA-binding domain"/>
    <property type="match status" value="1"/>
</dbReference>
<protein>
    <submittedName>
        <fullName evidence="7">RNA polymerase sigma-70 factor (ECF subfamily)</fullName>
    </submittedName>
</protein>
<dbReference type="InterPro" id="IPR007627">
    <property type="entry name" value="RNA_pol_sigma70_r2"/>
</dbReference>
<dbReference type="SUPFAM" id="SSF88946">
    <property type="entry name" value="Sigma2 domain of RNA polymerase sigma factors"/>
    <property type="match status" value="1"/>
</dbReference>
<dbReference type="InterPro" id="IPR039425">
    <property type="entry name" value="RNA_pol_sigma-70-like"/>
</dbReference>
<dbReference type="InterPro" id="IPR014284">
    <property type="entry name" value="RNA_pol_sigma-70_dom"/>
</dbReference>
<organism evidence="7 8">
    <name type="scientific">Kerstersia gyiorum</name>
    <dbReference type="NCBI Taxonomy" id="206506"/>
    <lineage>
        <taxon>Bacteria</taxon>
        <taxon>Pseudomonadati</taxon>
        <taxon>Pseudomonadota</taxon>
        <taxon>Betaproteobacteria</taxon>
        <taxon>Burkholderiales</taxon>
        <taxon>Alcaligenaceae</taxon>
        <taxon>Kerstersia</taxon>
    </lineage>
</organism>
<feature type="domain" description="RNA polymerase sigma-70 region 2" evidence="5">
    <location>
        <begin position="30"/>
        <end position="96"/>
    </location>
</feature>
<dbReference type="PANTHER" id="PTHR43133">
    <property type="entry name" value="RNA POLYMERASE ECF-TYPE SIGMA FACTO"/>
    <property type="match status" value="1"/>
</dbReference>
<dbReference type="InterPro" id="IPR036388">
    <property type="entry name" value="WH-like_DNA-bd_sf"/>
</dbReference>
<dbReference type="GO" id="GO:0006352">
    <property type="term" value="P:DNA-templated transcription initiation"/>
    <property type="evidence" value="ECO:0007669"/>
    <property type="project" value="InterPro"/>
</dbReference>
<gene>
    <name evidence="7" type="ORF">EV679_0219</name>
</gene>
<accession>A0A4Q7MXY2</accession>
<evidence type="ECO:0000259" key="6">
    <source>
        <dbReference type="Pfam" id="PF08281"/>
    </source>
</evidence>
<evidence type="ECO:0000256" key="1">
    <source>
        <dbReference type="ARBA" id="ARBA00010641"/>
    </source>
</evidence>
<evidence type="ECO:0000259" key="5">
    <source>
        <dbReference type="Pfam" id="PF04542"/>
    </source>
</evidence>
<keyword evidence="3" id="KW-0731">Sigma factor</keyword>
<keyword evidence="2" id="KW-0805">Transcription regulation</keyword>